<sequence>MFRGLTRQLQLSFLTFASQLRGLPTGLQDKAKLIWQMMEDLNGSFLAADSFQEVPSATLAQSCQRIVKARGSVDEIVDYVVQNVPLPWVVGPFAPSLVELPYACSVEGNQEGEDPPRPRPAARKEQKETRHLES</sequence>
<accession>A0A2D4GCD9</accession>
<comment type="similarity">
    <text evidence="2">Belongs to the perilipin family.</text>
</comment>
<evidence type="ECO:0000256" key="1">
    <source>
        <dbReference type="ARBA" id="ARBA00004502"/>
    </source>
</evidence>
<proteinExistence type="inferred from homology"/>
<dbReference type="GO" id="GO:0019915">
    <property type="term" value="P:lipid storage"/>
    <property type="evidence" value="ECO:0007669"/>
    <property type="project" value="TreeGrafter"/>
</dbReference>
<protein>
    <submittedName>
        <fullName evidence="5">Uncharacterized protein</fullName>
    </submittedName>
</protein>
<name>A0A2D4GCD9_MICCO</name>
<dbReference type="SUPFAM" id="SSF109775">
    <property type="entry name" value="Mannose-6-phosphate receptor binding protein 1 (Tip47), C-terminal domain"/>
    <property type="match status" value="1"/>
</dbReference>
<dbReference type="Pfam" id="PF03036">
    <property type="entry name" value="Perilipin"/>
    <property type="match status" value="1"/>
</dbReference>
<dbReference type="AlphaFoldDB" id="A0A2D4GCD9"/>
<evidence type="ECO:0000256" key="4">
    <source>
        <dbReference type="SAM" id="MobiDB-lite"/>
    </source>
</evidence>
<dbReference type="GO" id="GO:0005811">
    <property type="term" value="C:lipid droplet"/>
    <property type="evidence" value="ECO:0007669"/>
    <property type="project" value="UniProtKB-SubCell"/>
</dbReference>
<dbReference type="GO" id="GO:0005829">
    <property type="term" value="C:cytosol"/>
    <property type="evidence" value="ECO:0007669"/>
    <property type="project" value="TreeGrafter"/>
</dbReference>
<feature type="region of interest" description="Disordered" evidence="4">
    <location>
        <begin position="107"/>
        <end position="134"/>
    </location>
</feature>
<dbReference type="PANTHER" id="PTHR14024:SF51">
    <property type="entry name" value="PERILIPIN-RELATED"/>
    <property type="match status" value="1"/>
</dbReference>
<dbReference type="PANTHER" id="PTHR14024">
    <property type="entry name" value="PERILIPIN"/>
    <property type="match status" value="1"/>
</dbReference>
<comment type="subcellular location">
    <subcellularLocation>
        <location evidence="1">Lipid droplet</location>
    </subcellularLocation>
</comment>
<dbReference type="GO" id="GO:0010890">
    <property type="term" value="P:positive regulation of triglyceride storage"/>
    <property type="evidence" value="ECO:0007669"/>
    <property type="project" value="TreeGrafter"/>
</dbReference>
<dbReference type="EMBL" id="IACJ01121866">
    <property type="protein sequence ID" value="LAA57423.1"/>
    <property type="molecule type" value="Transcribed_RNA"/>
</dbReference>
<reference evidence="5" key="1">
    <citation type="submission" date="2017-07" db="EMBL/GenBank/DDBJ databases">
        <authorList>
            <person name="Mikheyev A."/>
            <person name="Grau M."/>
        </authorList>
    </citation>
    <scope>NUCLEOTIDE SEQUENCE</scope>
    <source>
        <tissue evidence="5">Venom_gland</tissue>
    </source>
</reference>
<organism evidence="5">
    <name type="scientific">Micrurus corallinus</name>
    <name type="common">Brazilian coral snake</name>
    <dbReference type="NCBI Taxonomy" id="54390"/>
    <lineage>
        <taxon>Eukaryota</taxon>
        <taxon>Metazoa</taxon>
        <taxon>Chordata</taxon>
        <taxon>Craniata</taxon>
        <taxon>Vertebrata</taxon>
        <taxon>Euteleostomi</taxon>
        <taxon>Lepidosauria</taxon>
        <taxon>Squamata</taxon>
        <taxon>Bifurcata</taxon>
        <taxon>Unidentata</taxon>
        <taxon>Episquamata</taxon>
        <taxon>Toxicofera</taxon>
        <taxon>Serpentes</taxon>
        <taxon>Colubroidea</taxon>
        <taxon>Elapidae</taxon>
        <taxon>Elapinae</taxon>
        <taxon>Micrurus</taxon>
    </lineage>
</organism>
<dbReference type="Gene3D" id="1.20.120.340">
    <property type="entry name" value="Flagellar protein FliS"/>
    <property type="match status" value="1"/>
</dbReference>
<evidence type="ECO:0000256" key="3">
    <source>
        <dbReference type="ARBA" id="ARBA00022677"/>
    </source>
</evidence>
<keyword evidence="3" id="KW-0551">Lipid droplet</keyword>
<evidence type="ECO:0000313" key="5">
    <source>
        <dbReference type="EMBL" id="LAA57423.1"/>
    </source>
</evidence>
<evidence type="ECO:0000256" key="2">
    <source>
        <dbReference type="ARBA" id="ARBA00006311"/>
    </source>
</evidence>
<dbReference type="InterPro" id="IPR004279">
    <property type="entry name" value="Perilipin"/>
</dbReference>
<feature type="compositionally biased region" description="Basic and acidic residues" evidence="4">
    <location>
        <begin position="114"/>
        <end position="134"/>
    </location>
</feature>
<reference evidence="5" key="2">
    <citation type="submission" date="2017-11" db="EMBL/GenBank/DDBJ databases">
        <title>Coralsnake Venomics: Analyses of Venom Gland Transcriptomes and Proteomes of Six Brazilian Taxa.</title>
        <authorList>
            <person name="Aird S.D."/>
            <person name="Jorge da Silva N."/>
            <person name="Qiu L."/>
            <person name="Villar-Briones A."/>
            <person name="Aparecida-Saddi V."/>
            <person name="Campos-Telles M.P."/>
            <person name="Grau M."/>
            <person name="Mikheyev A.S."/>
        </authorList>
    </citation>
    <scope>NUCLEOTIDE SEQUENCE</scope>
    <source>
        <tissue evidence="5">Venom_gland</tissue>
    </source>
</reference>